<gene>
    <name evidence="2" type="ORF">HARCEL1_10445</name>
</gene>
<evidence type="ECO:0000313" key="2">
    <source>
        <dbReference type="EMBL" id="AWB28095.1"/>
    </source>
</evidence>
<keyword evidence="1" id="KW-0812">Transmembrane</keyword>
<dbReference type="GeneID" id="36512930"/>
<dbReference type="Pfam" id="PF19094">
    <property type="entry name" value="EMC6_arch"/>
    <property type="match status" value="1"/>
</dbReference>
<keyword evidence="3" id="KW-1185">Reference proteome</keyword>
<organism evidence="2 3">
    <name type="scientific">Halococcoides cellulosivorans</name>
    <dbReference type="NCBI Taxonomy" id="1679096"/>
    <lineage>
        <taxon>Archaea</taxon>
        <taxon>Methanobacteriati</taxon>
        <taxon>Methanobacteriota</taxon>
        <taxon>Stenosarchaea group</taxon>
        <taxon>Halobacteria</taxon>
        <taxon>Halobacteriales</taxon>
        <taxon>Haloarculaceae</taxon>
        <taxon>Halococcoides</taxon>
    </lineage>
</organism>
<dbReference type="InterPro" id="IPR043941">
    <property type="entry name" value="EMC6-arch"/>
</dbReference>
<accession>A0A2R4X2S7</accession>
<feature type="transmembrane region" description="Helical" evidence="1">
    <location>
        <begin position="77"/>
        <end position="98"/>
    </location>
</feature>
<keyword evidence="1" id="KW-1133">Transmembrane helix</keyword>
<dbReference type="Proteomes" id="UP000244727">
    <property type="component" value="Chromosome"/>
</dbReference>
<sequence>MSSEDADADDAEAHVRGVSVTTVATLSGLAGGIVADLVATGAKDPTGVATLFAAILVQVPILRVMGYQIETFDTKDYLYIGFMTFALWFLSWSILLTASL</sequence>
<evidence type="ECO:0000313" key="3">
    <source>
        <dbReference type="Proteomes" id="UP000244727"/>
    </source>
</evidence>
<reference evidence="2 3" key="1">
    <citation type="submission" date="2018-04" db="EMBL/GenBank/DDBJ databases">
        <title>Halococcoides cellulosivorans gen. nov., sp. nov., an extremely halophilic cellulose-utilizing haloarchaeon from hypersaline lakes.</title>
        <authorList>
            <person name="Sorokin D.Y."/>
            <person name="Toshchakov S.V."/>
            <person name="Samarov N.I."/>
            <person name="Korzhenkov A."/>
            <person name="Kublanov I.V."/>
        </authorList>
    </citation>
    <scope>NUCLEOTIDE SEQUENCE [LARGE SCALE GENOMIC DNA]</scope>
    <source>
        <strain evidence="2 3">HArcel1</strain>
    </source>
</reference>
<protein>
    <submittedName>
        <fullName evidence="2">Uncharacterized protein</fullName>
    </submittedName>
</protein>
<evidence type="ECO:0000256" key="1">
    <source>
        <dbReference type="SAM" id="Phobius"/>
    </source>
</evidence>
<dbReference type="KEGG" id="harc:HARCEL1_10445"/>
<dbReference type="RefSeq" id="WP_108383241.1">
    <property type="nucleotide sequence ID" value="NZ_CP028858.1"/>
</dbReference>
<feature type="transmembrane region" description="Helical" evidence="1">
    <location>
        <begin position="46"/>
        <end position="65"/>
    </location>
</feature>
<name>A0A2R4X2S7_9EURY</name>
<dbReference type="EMBL" id="CP028858">
    <property type="protein sequence ID" value="AWB28095.1"/>
    <property type="molecule type" value="Genomic_DNA"/>
</dbReference>
<dbReference type="AlphaFoldDB" id="A0A2R4X2S7"/>
<keyword evidence="1" id="KW-0472">Membrane</keyword>
<proteinExistence type="predicted"/>